<dbReference type="AlphaFoldDB" id="A0AA40B0A1"/>
<protein>
    <submittedName>
        <fullName evidence="1">Uncharacterized protein</fullName>
    </submittedName>
</protein>
<evidence type="ECO:0000313" key="1">
    <source>
        <dbReference type="EMBL" id="KAK0725265.1"/>
    </source>
</evidence>
<proteinExistence type="predicted"/>
<sequence>MIASLYIYQAIAPWSTWFYACIPKNAVGSAVLQLARQEDATSGEGDWIPIKACGTGNVLTLSADDRKHILWCSDALTQLFISADPNGTDTGYTGYRPMHLETQGAVRSRPRRLSSGKFEQNHIGRLFRTKKWSVYTATSQVLGSSSEARTHQPFWEVMWRD</sequence>
<gene>
    <name evidence="1" type="ORF">B0H67DRAFT_125942</name>
</gene>
<dbReference type="Proteomes" id="UP001172102">
    <property type="component" value="Unassembled WGS sequence"/>
</dbReference>
<keyword evidence="2" id="KW-1185">Reference proteome</keyword>
<comment type="caution">
    <text evidence="1">The sequence shown here is derived from an EMBL/GenBank/DDBJ whole genome shotgun (WGS) entry which is preliminary data.</text>
</comment>
<evidence type="ECO:0000313" key="2">
    <source>
        <dbReference type="Proteomes" id="UP001172102"/>
    </source>
</evidence>
<name>A0AA40B0A1_9PEZI</name>
<accession>A0AA40B0A1</accession>
<dbReference type="EMBL" id="JAUKUA010000002">
    <property type="protein sequence ID" value="KAK0725265.1"/>
    <property type="molecule type" value="Genomic_DNA"/>
</dbReference>
<reference evidence="1" key="1">
    <citation type="submission" date="2023-06" db="EMBL/GenBank/DDBJ databases">
        <title>Genome-scale phylogeny and comparative genomics of the fungal order Sordariales.</title>
        <authorList>
            <consortium name="Lawrence Berkeley National Laboratory"/>
            <person name="Hensen N."/>
            <person name="Bonometti L."/>
            <person name="Westerberg I."/>
            <person name="Brannstrom I.O."/>
            <person name="Guillou S."/>
            <person name="Cros-Aarteil S."/>
            <person name="Calhoun S."/>
            <person name="Haridas S."/>
            <person name="Kuo A."/>
            <person name="Mondo S."/>
            <person name="Pangilinan J."/>
            <person name="Riley R."/>
            <person name="Labutti K."/>
            <person name="Andreopoulos B."/>
            <person name="Lipzen A."/>
            <person name="Chen C."/>
            <person name="Yanf M."/>
            <person name="Daum C."/>
            <person name="Ng V."/>
            <person name="Clum A."/>
            <person name="Steindorff A."/>
            <person name="Ohm R."/>
            <person name="Martin F."/>
            <person name="Silar P."/>
            <person name="Natvig D."/>
            <person name="Lalanne C."/>
            <person name="Gautier V."/>
            <person name="Ament-Velasquez S.L."/>
            <person name="Kruys A."/>
            <person name="Hutchinson M.I."/>
            <person name="Powell A.J."/>
            <person name="Barry K."/>
            <person name="Miller A.N."/>
            <person name="Grigoriev I.V."/>
            <person name="Debuchy R."/>
            <person name="Gladieux P."/>
            <person name="Thoren M.H."/>
            <person name="Johannesson H."/>
        </authorList>
    </citation>
    <scope>NUCLEOTIDE SEQUENCE</scope>
    <source>
        <strain evidence="1">SMH4607-1</strain>
    </source>
</reference>
<organism evidence="1 2">
    <name type="scientific">Lasiosphaeris hirsuta</name>
    <dbReference type="NCBI Taxonomy" id="260670"/>
    <lineage>
        <taxon>Eukaryota</taxon>
        <taxon>Fungi</taxon>
        <taxon>Dikarya</taxon>
        <taxon>Ascomycota</taxon>
        <taxon>Pezizomycotina</taxon>
        <taxon>Sordariomycetes</taxon>
        <taxon>Sordariomycetidae</taxon>
        <taxon>Sordariales</taxon>
        <taxon>Lasiosphaeriaceae</taxon>
        <taxon>Lasiosphaeris</taxon>
    </lineage>
</organism>